<dbReference type="RefSeq" id="WP_152587895.1">
    <property type="nucleotide sequence ID" value="NZ_CP045226.1"/>
</dbReference>
<dbReference type="Pfam" id="PF04151">
    <property type="entry name" value="PPC"/>
    <property type="match status" value="1"/>
</dbReference>
<feature type="domain" description="Right handed beta helix" evidence="2">
    <location>
        <begin position="413"/>
        <end position="501"/>
    </location>
</feature>
<dbReference type="InterPro" id="IPR007280">
    <property type="entry name" value="Peptidase_C_arc/bac"/>
</dbReference>
<evidence type="ECO:0000259" key="2">
    <source>
        <dbReference type="Pfam" id="PF13229"/>
    </source>
</evidence>
<evidence type="ECO:0000259" key="1">
    <source>
        <dbReference type="Pfam" id="PF04151"/>
    </source>
</evidence>
<dbReference type="InterPro" id="IPR012334">
    <property type="entry name" value="Pectin_lyas_fold"/>
</dbReference>
<reference evidence="3 4" key="1">
    <citation type="submission" date="2019-10" db="EMBL/GenBank/DDBJ databases">
        <title>Genomic and transcriptomic insights into the perfect genentic adaptation of a filamentous nitrogen-fixing cyanobacterium to rice fields.</title>
        <authorList>
            <person name="Chen Z."/>
        </authorList>
    </citation>
    <scope>NUCLEOTIDE SEQUENCE [LARGE SCALE GENOMIC DNA]</scope>
    <source>
        <strain evidence="3">CCNUC1</strain>
    </source>
</reference>
<feature type="domain" description="Peptidase C-terminal archaeal/bacterial" evidence="1">
    <location>
        <begin position="72"/>
        <end position="144"/>
    </location>
</feature>
<name>A0A5P8VQ38_9NOSO</name>
<gene>
    <name evidence="3" type="ORF">GXM_00031</name>
</gene>
<dbReference type="AlphaFoldDB" id="A0A5P8VQ38"/>
<dbReference type="InterPro" id="IPR006626">
    <property type="entry name" value="PbH1"/>
</dbReference>
<dbReference type="Proteomes" id="UP000326678">
    <property type="component" value="Chromosome Gxm1"/>
</dbReference>
<dbReference type="SMART" id="SM00710">
    <property type="entry name" value="PbH1"/>
    <property type="match status" value="7"/>
</dbReference>
<evidence type="ECO:0000313" key="3">
    <source>
        <dbReference type="EMBL" id="QFS42558.1"/>
    </source>
</evidence>
<dbReference type="SUPFAM" id="SSF51126">
    <property type="entry name" value="Pectin lyase-like"/>
    <property type="match status" value="1"/>
</dbReference>
<sequence length="555" mass="60036">MKLNFLTLTKFVSLILVVSGLGVTSFVIPNLPARADDPVDGAGNTPQTANDIGTLTNAVSFKDFVGNFDTDDYYKFNVSVATPVSVFLNGLSAGTQLELLDSNGNILQVSANNGTTWTSAINPGTTGGSITESLNVGTYYIRISPTTNTGNPLYKSFDSSYTVNLIPFNAPDTVTVAAKDSVKPGLTNYTADGIADQDTIMQAIEYVGKRGGGTVLLLEGTYMISNNVYVTYDNVTLTGVGWGTKLKLANGIKLGQAGLLRSAFRYSVDRRRKPIFYGQHFRHMSLDGNKGNGTNYTNGYANFGTYGDSSFDNMRVHDFPHYGFDPHEQSETATPTLRLTIKDSLADHNAVDGMTTDTCVDSIFVNNVVDANTRHGINIVTSSKNNIYLNNVVTNNGANGITVQPGSTLSRVSNENKLLGNIVKFNKADGIYVYLAKLTEIKDNVVALNAKYGIRNRSSSYSTITGNIVDDNGQGSFNTYPAIYLHGDAVVFSTNNLVKNNLVRASALNRYKWGIAEGDVKDDYNKIDSNTIQSVNIPFRLKGPNSTNTNNQIIP</sequence>
<dbReference type="InterPro" id="IPR039448">
    <property type="entry name" value="Beta_helix"/>
</dbReference>
<dbReference type="SUPFAM" id="SSF89260">
    <property type="entry name" value="Collagen-binding domain"/>
    <property type="match status" value="1"/>
</dbReference>
<dbReference type="Pfam" id="PF13229">
    <property type="entry name" value="Beta_helix"/>
    <property type="match status" value="1"/>
</dbReference>
<dbReference type="EMBL" id="CP045226">
    <property type="protein sequence ID" value="QFS42558.1"/>
    <property type="molecule type" value="Genomic_DNA"/>
</dbReference>
<protein>
    <submittedName>
        <fullName evidence="3">Uncharacterized protein</fullName>
    </submittedName>
</protein>
<accession>A0A5P8VQ38</accession>
<dbReference type="KEGG" id="nsh:GXM_00031"/>
<proteinExistence type="predicted"/>
<dbReference type="InterPro" id="IPR011050">
    <property type="entry name" value="Pectin_lyase_fold/virulence"/>
</dbReference>
<dbReference type="Gene3D" id="2.160.20.10">
    <property type="entry name" value="Single-stranded right-handed beta-helix, Pectin lyase-like"/>
    <property type="match status" value="1"/>
</dbReference>
<dbReference type="Gene3D" id="2.60.120.380">
    <property type="match status" value="1"/>
</dbReference>
<evidence type="ECO:0000313" key="4">
    <source>
        <dbReference type="Proteomes" id="UP000326678"/>
    </source>
</evidence>
<keyword evidence="4" id="KW-1185">Reference proteome</keyword>
<organism evidence="3 4">
    <name type="scientific">Nostoc sphaeroides CCNUC1</name>
    <dbReference type="NCBI Taxonomy" id="2653204"/>
    <lineage>
        <taxon>Bacteria</taxon>
        <taxon>Bacillati</taxon>
        <taxon>Cyanobacteriota</taxon>
        <taxon>Cyanophyceae</taxon>
        <taxon>Nostocales</taxon>
        <taxon>Nostocaceae</taxon>
        <taxon>Nostoc</taxon>
    </lineage>
</organism>